<evidence type="ECO:0000256" key="2">
    <source>
        <dbReference type="ARBA" id="ARBA00022490"/>
    </source>
</evidence>
<dbReference type="Gene3D" id="1.10.287.1040">
    <property type="entry name" value="Exonuclease VII, small subunit"/>
    <property type="match status" value="1"/>
</dbReference>
<dbReference type="Pfam" id="PF02609">
    <property type="entry name" value="Exonuc_VII_S"/>
    <property type="match status" value="1"/>
</dbReference>
<dbReference type="SUPFAM" id="SSF116842">
    <property type="entry name" value="XseB-like"/>
    <property type="match status" value="1"/>
</dbReference>
<dbReference type="NCBIfam" id="TIGR01280">
    <property type="entry name" value="xseB"/>
    <property type="match status" value="1"/>
</dbReference>
<dbReference type="EMBL" id="BSOH01000005">
    <property type="protein sequence ID" value="GLR16361.1"/>
    <property type="molecule type" value="Genomic_DNA"/>
</dbReference>
<dbReference type="AlphaFoldDB" id="A0AA37WCD3"/>
<keyword evidence="3" id="KW-0540">Nuclease</keyword>
<evidence type="ECO:0000256" key="3">
    <source>
        <dbReference type="ARBA" id="ARBA00022722"/>
    </source>
</evidence>
<keyword evidence="4" id="KW-0378">Hydrolase</keyword>
<reference evidence="7" key="2">
    <citation type="submission" date="2023-01" db="EMBL/GenBank/DDBJ databases">
        <title>Draft genome sequence of Portibacter lacus strain NBRC 108769.</title>
        <authorList>
            <person name="Sun Q."/>
            <person name="Mori K."/>
        </authorList>
    </citation>
    <scope>NUCLEOTIDE SEQUENCE</scope>
    <source>
        <strain evidence="7">NBRC 108769</strain>
    </source>
</reference>
<comment type="similarity">
    <text evidence="1">Belongs to the XseB family.</text>
</comment>
<evidence type="ECO:0000256" key="5">
    <source>
        <dbReference type="ARBA" id="ARBA00022839"/>
    </source>
</evidence>
<evidence type="ECO:0000256" key="1">
    <source>
        <dbReference type="ARBA" id="ARBA00009998"/>
    </source>
</evidence>
<dbReference type="InterPro" id="IPR003761">
    <property type="entry name" value="Exonuc_VII_S"/>
</dbReference>
<evidence type="ECO:0000256" key="4">
    <source>
        <dbReference type="ARBA" id="ARBA00022801"/>
    </source>
</evidence>
<evidence type="ECO:0000256" key="6">
    <source>
        <dbReference type="NCBIfam" id="TIGR01280"/>
    </source>
</evidence>
<dbReference type="GO" id="GO:0008855">
    <property type="term" value="F:exodeoxyribonuclease VII activity"/>
    <property type="evidence" value="ECO:0007669"/>
    <property type="project" value="UniProtKB-UniRule"/>
</dbReference>
<protein>
    <recommendedName>
        <fullName evidence="6">Exodeoxyribonuclease VII small subunit</fullName>
        <ecNumber evidence="6">3.1.11.6</ecNumber>
    </recommendedName>
</protein>
<evidence type="ECO:0000313" key="7">
    <source>
        <dbReference type="EMBL" id="GLR16361.1"/>
    </source>
</evidence>
<accession>A0AA37WCD3</accession>
<dbReference type="Proteomes" id="UP001156666">
    <property type="component" value="Unassembled WGS sequence"/>
</dbReference>
<reference evidence="7" key="1">
    <citation type="journal article" date="2014" name="Int. J. Syst. Evol. Microbiol.">
        <title>Complete genome sequence of Corynebacterium casei LMG S-19264T (=DSM 44701T), isolated from a smear-ripened cheese.</title>
        <authorList>
            <consortium name="US DOE Joint Genome Institute (JGI-PGF)"/>
            <person name="Walter F."/>
            <person name="Albersmeier A."/>
            <person name="Kalinowski J."/>
            <person name="Ruckert C."/>
        </authorList>
    </citation>
    <scope>NUCLEOTIDE SEQUENCE</scope>
    <source>
        <strain evidence="7">NBRC 108769</strain>
    </source>
</reference>
<dbReference type="RefSeq" id="WP_235293167.1">
    <property type="nucleotide sequence ID" value="NZ_BSOH01000005.1"/>
</dbReference>
<dbReference type="GO" id="GO:0009318">
    <property type="term" value="C:exodeoxyribonuclease VII complex"/>
    <property type="evidence" value="ECO:0007669"/>
    <property type="project" value="UniProtKB-UniRule"/>
</dbReference>
<dbReference type="EC" id="3.1.11.6" evidence="6"/>
<gene>
    <name evidence="7" type="ORF">GCM10007940_09760</name>
</gene>
<organism evidence="7 8">
    <name type="scientific">Portibacter lacus</name>
    <dbReference type="NCBI Taxonomy" id="1099794"/>
    <lineage>
        <taxon>Bacteria</taxon>
        <taxon>Pseudomonadati</taxon>
        <taxon>Bacteroidota</taxon>
        <taxon>Saprospiria</taxon>
        <taxon>Saprospirales</taxon>
        <taxon>Haliscomenobacteraceae</taxon>
        <taxon>Portibacter</taxon>
    </lineage>
</organism>
<name>A0AA37WCD3_9BACT</name>
<comment type="caution">
    <text evidence="7">The sequence shown here is derived from an EMBL/GenBank/DDBJ whole genome shotgun (WGS) entry which is preliminary data.</text>
</comment>
<keyword evidence="8" id="KW-1185">Reference proteome</keyword>
<proteinExistence type="inferred from homology"/>
<keyword evidence="5" id="KW-0269">Exonuclease</keyword>
<keyword evidence="2" id="KW-0963">Cytoplasm</keyword>
<dbReference type="GO" id="GO:0006308">
    <property type="term" value="P:DNA catabolic process"/>
    <property type="evidence" value="ECO:0007669"/>
    <property type="project" value="UniProtKB-UniRule"/>
</dbReference>
<dbReference type="InterPro" id="IPR037004">
    <property type="entry name" value="Exonuc_VII_ssu_sf"/>
</dbReference>
<sequence>MSYKEAMTELEGILAEISSNQVDIDQLSEKVSRAAELIKMCKTKLKTAENQIQNLLENEN</sequence>
<evidence type="ECO:0000313" key="8">
    <source>
        <dbReference type="Proteomes" id="UP001156666"/>
    </source>
</evidence>